<feature type="transmembrane region" description="Helical" evidence="1">
    <location>
        <begin position="59"/>
        <end position="79"/>
    </location>
</feature>
<feature type="transmembrane region" description="Helical" evidence="1">
    <location>
        <begin position="173"/>
        <end position="192"/>
    </location>
</feature>
<keyword evidence="1" id="KW-0812">Transmembrane</keyword>
<dbReference type="OrthoDB" id="324900at2"/>
<evidence type="ECO:0000259" key="2">
    <source>
        <dbReference type="Pfam" id="PF02517"/>
    </source>
</evidence>
<feature type="transmembrane region" description="Helical" evidence="1">
    <location>
        <begin position="198"/>
        <end position="216"/>
    </location>
</feature>
<keyword evidence="4" id="KW-1185">Reference proteome</keyword>
<reference evidence="3 4" key="1">
    <citation type="submission" date="2017-06" db="EMBL/GenBank/DDBJ databases">
        <title>Draft genome sequence of anaerobic fermentative bacterium Anaeromicrobium sediminis DY2726D isolated from West Pacific Ocean sediments.</title>
        <authorList>
            <person name="Zeng X."/>
        </authorList>
    </citation>
    <scope>NUCLEOTIDE SEQUENCE [LARGE SCALE GENOMIC DNA]</scope>
    <source>
        <strain evidence="3 4">DY2726D</strain>
    </source>
</reference>
<dbReference type="EMBL" id="NIBG01000001">
    <property type="protein sequence ID" value="PAB61063.1"/>
    <property type="molecule type" value="Genomic_DNA"/>
</dbReference>
<feature type="transmembrane region" description="Helical" evidence="1">
    <location>
        <begin position="273"/>
        <end position="292"/>
    </location>
</feature>
<gene>
    <name evidence="3" type="ORF">CCE28_01140</name>
</gene>
<feature type="transmembrane region" description="Helical" evidence="1">
    <location>
        <begin position="21"/>
        <end position="47"/>
    </location>
</feature>
<dbReference type="GO" id="GO:0080120">
    <property type="term" value="P:CAAX-box protein maturation"/>
    <property type="evidence" value="ECO:0007669"/>
    <property type="project" value="UniProtKB-ARBA"/>
</dbReference>
<dbReference type="PANTHER" id="PTHR39430">
    <property type="entry name" value="MEMBRANE-ASSOCIATED PROTEASE-RELATED"/>
    <property type="match status" value="1"/>
</dbReference>
<evidence type="ECO:0000313" key="3">
    <source>
        <dbReference type="EMBL" id="PAB61063.1"/>
    </source>
</evidence>
<keyword evidence="1" id="KW-1133">Transmembrane helix</keyword>
<protein>
    <recommendedName>
        <fullName evidence="2">CAAX prenyl protease 2/Lysostaphin resistance protein A-like domain-containing protein</fullName>
    </recommendedName>
</protein>
<evidence type="ECO:0000256" key="1">
    <source>
        <dbReference type="SAM" id="Phobius"/>
    </source>
</evidence>
<feature type="domain" description="CAAX prenyl protease 2/Lysostaphin resistance protein A-like" evidence="2">
    <location>
        <begin position="142"/>
        <end position="233"/>
    </location>
</feature>
<comment type="caution">
    <text evidence="3">The sequence shown here is derived from an EMBL/GenBank/DDBJ whole genome shotgun (WGS) entry which is preliminary data.</text>
</comment>
<dbReference type="RefSeq" id="WP_095130121.1">
    <property type="nucleotide sequence ID" value="NZ_NIBG01000001.1"/>
</dbReference>
<organism evidence="3 4">
    <name type="scientific">Anaeromicrobium sediminis</name>
    <dbReference type="NCBI Taxonomy" id="1478221"/>
    <lineage>
        <taxon>Bacteria</taxon>
        <taxon>Bacillati</taxon>
        <taxon>Bacillota</taxon>
        <taxon>Clostridia</taxon>
        <taxon>Peptostreptococcales</taxon>
        <taxon>Thermotaleaceae</taxon>
        <taxon>Anaeromicrobium</taxon>
    </lineage>
</organism>
<dbReference type="Proteomes" id="UP000216024">
    <property type="component" value="Unassembled WGS sequence"/>
</dbReference>
<dbReference type="InterPro" id="IPR003675">
    <property type="entry name" value="Rce1/LyrA-like_dom"/>
</dbReference>
<accession>A0A267MQK8</accession>
<evidence type="ECO:0000313" key="4">
    <source>
        <dbReference type="Proteomes" id="UP000216024"/>
    </source>
</evidence>
<feature type="transmembrane region" description="Helical" evidence="1">
    <location>
        <begin position="100"/>
        <end position="123"/>
    </location>
</feature>
<name>A0A267MQK8_9FIRM</name>
<sequence>MLLNNKTGLFNEARKAKYLPNLIVAILLGIGFFIVGQFLGVGVSILISLSKINFTNVSAFVTQLIIMFSLISVCVFFWVKFIEKRKISTLGFYKRNAFKNYMRGFFIGLILFSIVTFILLVTGNAILDKNFHGKVGVAAIGSVLLVLPAWVVQSATEEILTRGWLMNIIGARYSAGLGLIVSSMLFSLAHFFNPNVNMIALMNIVLVGLLFGLYVIKYKELWGACGIHASWNWAQGNIYGFEVSGNQVDTGTLFKLESVGSNWITGGSFGPEAGIVSTLILMVGIYVLLRLIKKEAQKPI</sequence>
<dbReference type="PANTHER" id="PTHR39430:SF1">
    <property type="entry name" value="PROTEASE"/>
    <property type="match status" value="1"/>
</dbReference>
<keyword evidence="1" id="KW-0472">Membrane</keyword>
<dbReference type="GO" id="GO:0004175">
    <property type="term" value="F:endopeptidase activity"/>
    <property type="evidence" value="ECO:0007669"/>
    <property type="project" value="UniProtKB-ARBA"/>
</dbReference>
<proteinExistence type="predicted"/>
<dbReference type="AlphaFoldDB" id="A0A267MQK8"/>
<dbReference type="Pfam" id="PF02517">
    <property type="entry name" value="Rce1-like"/>
    <property type="match status" value="1"/>
</dbReference>